<gene>
    <name evidence="7" type="ORF">J5474_01745</name>
</gene>
<dbReference type="Proteomes" id="UP000675940">
    <property type="component" value="Unassembled WGS sequence"/>
</dbReference>
<dbReference type="EMBL" id="JAGISH010000001">
    <property type="protein sequence ID" value="MBP0481215.1"/>
    <property type="molecule type" value="Genomic_DNA"/>
</dbReference>
<keyword evidence="3" id="KW-0418">Kinase</keyword>
<proteinExistence type="predicted"/>
<keyword evidence="8" id="KW-1185">Reference proteome</keyword>
<reference evidence="7" key="1">
    <citation type="submission" date="2021-03" db="EMBL/GenBank/DDBJ databases">
        <title>Sagittula salina sp. nov. strain M10.9X isolated from the marine waste.</title>
        <authorList>
            <person name="Satari L."/>
            <person name="Molina-Menor E."/>
            <person name="Vidal-Verdu A."/>
            <person name="Pascual J."/>
            <person name="Pereto J."/>
            <person name="Porcar M."/>
        </authorList>
    </citation>
    <scope>NUCLEOTIDE SEQUENCE</scope>
    <source>
        <strain evidence="7">M10.9X</strain>
    </source>
</reference>
<protein>
    <recommendedName>
        <fullName evidence="5">Thiamine diphosphokinase</fullName>
        <ecNumber evidence="5">2.7.6.2</ecNumber>
    </recommendedName>
</protein>
<evidence type="ECO:0000256" key="5">
    <source>
        <dbReference type="NCBIfam" id="TIGR01378"/>
    </source>
</evidence>
<name>A0A940MK26_9RHOB</name>
<keyword evidence="4" id="KW-0067">ATP-binding</keyword>
<evidence type="ECO:0000313" key="8">
    <source>
        <dbReference type="Proteomes" id="UP000675940"/>
    </source>
</evidence>
<evidence type="ECO:0000256" key="2">
    <source>
        <dbReference type="ARBA" id="ARBA00022741"/>
    </source>
</evidence>
<dbReference type="NCBIfam" id="TIGR01378">
    <property type="entry name" value="thi_PPkinase"/>
    <property type="match status" value="1"/>
</dbReference>
<dbReference type="InterPro" id="IPR036759">
    <property type="entry name" value="TPK_catalytic_sf"/>
</dbReference>
<keyword evidence="2" id="KW-0547">Nucleotide-binding</keyword>
<dbReference type="Gene3D" id="3.40.50.10240">
    <property type="entry name" value="Thiamin pyrophosphokinase, catalytic domain"/>
    <property type="match status" value="1"/>
</dbReference>
<dbReference type="GO" id="GO:0009229">
    <property type="term" value="P:thiamine diphosphate biosynthetic process"/>
    <property type="evidence" value="ECO:0007669"/>
    <property type="project" value="InterPro"/>
</dbReference>
<evidence type="ECO:0000256" key="4">
    <source>
        <dbReference type="ARBA" id="ARBA00022840"/>
    </source>
</evidence>
<dbReference type="RefSeq" id="WP_209358716.1">
    <property type="nucleotide sequence ID" value="NZ_JAGISH010000001.1"/>
</dbReference>
<keyword evidence="1 7" id="KW-0808">Transferase</keyword>
<dbReference type="SUPFAM" id="SSF63862">
    <property type="entry name" value="Thiamin pyrophosphokinase, substrate-binding domain"/>
    <property type="match status" value="1"/>
</dbReference>
<dbReference type="GO" id="GO:0006772">
    <property type="term" value="P:thiamine metabolic process"/>
    <property type="evidence" value="ECO:0007669"/>
    <property type="project" value="UniProtKB-UniRule"/>
</dbReference>
<evidence type="ECO:0000256" key="1">
    <source>
        <dbReference type="ARBA" id="ARBA00022679"/>
    </source>
</evidence>
<dbReference type="InterPro" id="IPR036371">
    <property type="entry name" value="TPK_B1-bd_sf"/>
</dbReference>
<dbReference type="PANTHER" id="PTHR41299:SF1">
    <property type="entry name" value="THIAMINE PYROPHOSPHOKINASE"/>
    <property type="match status" value="1"/>
</dbReference>
<evidence type="ECO:0000256" key="3">
    <source>
        <dbReference type="ARBA" id="ARBA00022777"/>
    </source>
</evidence>
<dbReference type="EC" id="2.7.6.2" evidence="5"/>
<dbReference type="InterPro" id="IPR053149">
    <property type="entry name" value="TPK"/>
</dbReference>
<dbReference type="InterPro" id="IPR007371">
    <property type="entry name" value="TPK_catalytic"/>
</dbReference>
<dbReference type="GO" id="GO:0004788">
    <property type="term" value="F:thiamine diphosphokinase activity"/>
    <property type="evidence" value="ECO:0007669"/>
    <property type="project" value="UniProtKB-UniRule"/>
</dbReference>
<evidence type="ECO:0000259" key="6">
    <source>
        <dbReference type="Pfam" id="PF04263"/>
    </source>
</evidence>
<accession>A0A940MK26</accession>
<feature type="domain" description="Thiamin pyrophosphokinase catalytic" evidence="6">
    <location>
        <begin position="29"/>
        <end position="121"/>
    </location>
</feature>
<evidence type="ECO:0000313" key="7">
    <source>
        <dbReference type="EMBL" id="MBP0481215.1"/>
    </source>
</evidence>
<comment type="caution">
    <text evidence="7">The sequence shown here is derived from an EMBL/GenBank/DDBJ whole genome shotgun (WGS) entry which is preliminary data.</text>
</comment>
<dbReference type="GO" id="GO:0005524">
    <property type="term" value="F:ATP binding"/>
    <property type="evidence" value="ECO:0007669"/>
    <property type="project" value="UniProtKB-KW"/>
</dbReference>
<dbReference type="Pfam" id="PF04263">
    <property type="entry name" value="TPK_catalytic"/>
    <property type="match status" value="1"/>
</dbReference>
<dbReference type="GO" id="GO:0016301">
    <property type="term" value="F:kinase activity"/>
    <property type="evidence" value="ECO:0007669"/>
    <property type="project" value="UniProtKB-KW"/>
</dbReference>
<dbReference type="CDD" id="cd07995">
    <property type="entry name" value="TPK"/>
    <property type="match status" value="1"/>
</dbReference>
<organism evidence="7 8">
    <name type="scientific">Sagittula salina</name>
    <dbReference type="NCBI Taxonomy" id="2820268"/>
    <lineage>
        <taxon>Bacteria</taxon>
        <taxon>Pseudomonadati</taxon>
        <taxon>Pseudomonadota</taxon>
        <taxon>Alphaproteobacteria</taxon>
        <taxon>Rhodobacterales</taxon>
        <taxon>Roseobacteraceae</taxon>
        <taxon>Sagittula</taxon>
    </lineage>
</organism>
<sequence length="234" mass="24383">MNTKIVQSRSEVLLVGGGALSDDALALALSAAGTVVAADGGAARVLAAGRMPDAVYGDMDSLSEAVQARLAPGVLQRVAEQDSTDFDKCLRHIEAPLVLGLGFLGARLDHQLAAMTVLARRPDRRCVLVGENDVVCLCPSRIVLDLPMGERFSLWPMAEVRARSEGLRWPLEGLGFRPDGITGTSNAVIGPVRLEMAAPAMLLILPVAHLGALRAGLAAAPRWPAQAGGGGVRA</sequence>
<dbReference type="InterPro" id="IPR006282">
    <property type="entry name" value="Thi_PPkinase"/>
</dbReference>
<dbReference type="PANTHER" id="PTHR41299">
    <property type="entry name" value="THIAMINE PYROPHOSPHOKINASE"/>
    <property type="match status" value="1"/>
</dbReference>
<dbReference type="SUPFAM" id="SSF63999">
    <property type="entry name" value="Thiamin pyrophosphokinase, catalytic domain"/>
    <property type="match status" value="1"/>
</dbReference>
<dbReference type="AlphaFoldDB" id="A0A940MK26"/>